<evidence type="ECO:0000313" key="2">
    <source>
        <dbReference type="Proteomes" id="UP001152795"/>
    </source>
</evidence>
<gene>
    <name evidence="1" type="ORF">PACLA_8A088951</name>
</gene>
<reference evidence="1" key="1">
    <citation type="submission" date="2020-04" db="EMBL/GenBank/DDBJ databases">
        <authorList>
            <person name="Alioto T."/>
            <person name="Alioto T."/>
            <person name="Gomez Garrido J."/>
        </authorList>
    </citation>
    <scope>NUCLEOTIDE SEQUENCE</scope>
    <source>
        <strain evidence="1">A484AB</strain>
    </source>
</reference>
<evidence type="ECO:0000313" key="1">
    <source>
        <dbReference type="EMBL" id="CAB4038027.1"/>
    </source>
</evidence>
<organism evidence="1 2">
    <name type="scientific">Paramuricea clavata</name>
    <name type="common">Red gorgonian</name>
    <name type="synonym">Violescent sea-whip</name>
    <dbReference type="NCBI Taxonomy" id="317549"/>
    <lineage>
        <taxon>Eukaryota</taxon>
        <taxon>Metazoa</taxon>
        <taxon>Cnidaria</taxon>
        <taxon>Anthozoa</taxon>
        <taxon>Octocorallia</taxon>
        <taxon>Malacalcyonacea</taxon>
        <taxon>Plexauridae</taxon>
        <taxon>Paramuricea</taxon>
    </lineage>
</organism>
<dbReference type="GO" id="GO:0015074">
    <property type="term" value="P:DNA integration"/>
    <property type="evidence" value="ECO:0007669"/>
    <property type="project" value="InterPro"/>
</dbReference>
<dbReference type="EMBL" id="CACRXK020023722">
    <property type="protein sequence ID" value="CAB4038027.1"/>
    <property type="molecule type" value="Genomic_DNA"/>
</dbReference>
<dbReference type="PROSITE" id="PS50994">
    <property type="entry name" value="INTEGRASE"/>
    <property type="match status" value="1"/>
</dbReference>
<dbReference type="PANTHER" id="PTHR46791:SF5">
    <property type="entry name" value="CLR5 DOMAIN-CONTAINING PROTEIN-RELATED"/>
    <property type="match status" value="1"/>
</dbReference>
<keyword evidence="2" id="KW-1185">Reference proteome</keyword>
<dbReference type="OrthoDB" id="2686689at2759"/>
<accession>A0A7D9JYK8</accession>
<dbReference type="SUPFAM" id="SSF141571">
    <property type="entry name" value="Pentapeptide repeat-like"/>
    <property type="match status" value="1"/>
</dbReference>
<dbReference type="InterPro" id="IPR058913">
    <property type="entry name" value="Integrase_dom_put"/>
</dbReference>
<dbReference type="InterPro" id="IPR036397">
    <property type="entry name" value="RNaseH_sf"/>
</dbReference>
<name>A0A7D9JYK8_PARCT</name>
<dbReference type="GO" id="GO:0003676">
    <property type="term" value="F:nucleic acid binding"/>
    <property type="evidence" value="ECO:0007669"/>
    <property type="project" value="InterPro"/>
</dbReference>
<comment type="caution">
    <text evidence="1">The sequence shown here is derived from an EMBL/GenBank/DDBJ whole genome shotgun (WGS) entry which is preliminary data.</text>
</comment>
<dbReference type="Pfam" id="PF24764">
    <property type="entry name" value="rva_4"/>
    <property type="match status" value="1"/>
</dbReference>
<dbReference type="AlphaFoldDB" id="A0A7D9JYK8"/>
<dbReference type="Proteomes" id="UP001152795">
    <property type="component" value="Unassembled WGS sequence"/>
</dbReference>
<protein>
    <submittedName>
        <fullName evidence="1">PREDICTED: uncharacterized protein LOC107346750</fullName>
    </submittedName>
</protein>
<sequence length="523" mass="59305">MYSAVSYSAVMYSAVLYSAVLYSAVLYSAVLYSAVLYSAVLYSAVSYSAVLYSAVLYSAVLYSAVLYSAGSYSAVLYSAVLYSAGSYSAVLYSAVSRQFYMTYRILDLIAGSYIHKNMEEDFTIEVRNLLRRCVLSILHQLEQRSGESSSLENAQFRLEWLLGIVIRYHHSNIIQRAVVDLLSEALSIITNSCETQHDAAAGRLFSGSPGRPKFNISHEQLEFLLERRFTTVQMSRLLGISVRTIERRMAEFGLSVRGTYTIISDEQLDTTTLEILTSFPNIGYKRMTGHLRSRGMRIQQKKIRESMRRVDPQGTLIRALEMNIIHRRAYSVPSPLALWHIDGNHKLIRWRFVIHGCIDGFSRMVVYLGCSTDNKAATVFTLFMDGVTEFGLPSRVRSDKGGENVDVAWFMLTHPSRGPDRGSHITGRSVHNQRIERMWRDLFAGCTHLFYELFHFMEECGILDASNEHHLAALHYVYQPRINRSLADFKSGHNNGPISSEGNQSHEQLWINGMIRNRNPHGT</sequence>
<proteinExistence type="predicted"/>
<dbReference type="SUPFAM" id="SSF53098">
    <property type="entry name" value="Ribonuclease H-like"/>
    <property type="match status" value="1"/>
</dbReference>
<feature type="non-terminal residue" evidence="1">
    <location>
        <position position="523"/>
    </location>
</feature>
<dbReference type="Gene3D" id="3.30.420.10">
    <property type="entry name" value="Ribonuclease H-like superfamily/Ribonuclease H"/>
    <property type="match status" value="1"/>
</dbReference>
<dbReference type="InterPro" id="IPR012337">
    <property type="entry name" value="RNaseH-like_sf"/>
</dbReference>
<dbReference type="InterPro" id="IPR001584">
    <property type="entry name" value="Integrase_cat-core"/>
</dbReference>
<dbReference type="PANTHER" id="PTHR46791">
    <property type="entry name" value="EXPRESSED PROTEIN"/>
    <property type="match status" value="1"/>
</dbReference>